<dbReference type="EMBL" id="MVGT01000467">
    <property type="protein sequence ID" value="OVA16858.1"/>
    <property type="molecule type" value="Genomic_DNA"/>
</dbReference>
<sequence>MEPEPGIRDISSSSSSSSNSNSVFGETDNALSKWHVSLVTGIHANALVTGIHAKPWLAIGDFNCVLRIDEKKGGLAPKASAMNDFWDCLHDCNLLESKSSGLKYSWCNNQVLTRDKSDHSPLVGTILSIPKPPNAPFRLKDRLKWWNTNIFGDINVKMHDMENEVNQAMQASDEDPSNLNKLSHLLISQRNLNTAALQYDTFLNQKGKIRWVTEGARNSKFLHNSIKYHHSCNQITEIIDEDGQGWTSQQEIKDIFVNKDSWARFLLAKFHNRHGNWITYYKQSSVWGGLKWAYSSMVDHIDRIDGVITWKPSSQGCCATDLKLQQCGISIVSRCRFFLTCAKDDLHLFWQCPVSRSLWTWILNIFGFHTGNQSISFQSLISLATNRSQTVKDTWAAAIAYIITEIWHTRNACSFDNRSINLENIKRKIMMNFLETSILLKSCMHNKIEDLIIFSSLKMSSRPVHHRRIFECYWIPPHENQIKICCDGCSKGNPSFSGAGIVIRNHRGNTLATMSIGLGIFTNFVAKILAIILGMEWAFDQGLSNVWIASDSMAVIRCFTANKIPWFIRSRWNNIKNSLSSSFSFVNRECNFAADIMSTRGTSLQLGCRDFFDHKPAFLSVENPDTVYYQFS</sequence>
<evidence type="ECO:0000256" key="1">
    <source>
        <dbReference type="SAM" id="MobiDB-lite"/>
    </source>
</evidence>
<organism evidence="3 4">
    <name type="scientific">Macleaya cordata</name>
    <name type="common">Five-seeded plume-poppy</name>
    <name type="synonym">Bocconia cordata</name>
    <dbReference type="NCBI Taxonomy" id="56857"/>
    <lineage>
        <taxon>Eukaryota</taxon>
        <taxon>Viridiplantae</taxon>
        <taxon>Streptophyta</taxon>
        <taxon>Embryophyta</taxon>
        <taxon>Tracheophyta</taxon>
        <taxon>Spermatophyta</taxon>
        <taxon>Magnoliopsida</taxon>
        <taxon>Ranunculales</taxon>
        <taxon>Papaveraceae</taxon>
        <taxon>Papaveroideae</taxon>
        <taxon>Macleaya</taxon>
    </lineage>
</organism>
<feature type="domain" description="RNase H type-1" evidence="2">
    <location>
        <begin position="486"/>
        <end position="599"/>
    </location>
</feature>
<dbReference type="PANTHER" id="PTHR47723">
    <property type="entry name" value="OS05G0353850 PROTEIN"/>
    <property type="match status" value="1"/>
</dbReference>
<dbReference type="Pfam" id="PF13456">
    <property type="entry name" value="RVT_3"/>
    <property type="match status" value="1"/>
</dbReference>
<evidence type="ECO:0000259" key="2">
    <source>
        <dbReference type="Pfam" id="PF13456"/>
    </source>
</evidence>
<comment type="caution">
    <text evidence="3">The sequence shown here is derived from an EMBL/GenBank/DDBJ whole genome shotgun (WGS) entry which is preliminary data.</text>
</comment>
<accession>A0A200R2G0</accession>
<dbReference type="GO" id="GO:0004523">
    <property type="term" value="F:RNA-DNA hybrid ribonuclease activity"/>
    <property type="evidence" value="ECO:0007669"/>
    <property type="project" value="InterPro"/>
</dbReference>
<protein>
    <submittedName>
        <fullName evidence="3">Ribonuclease H domain</fullName>
    </submittedName>
</protein>
<dbReference type="OrthoDB" id="1938551at2759"/>
<dbReference type="InterPro" id="IPR036397">
    <property type="entry name" value="RNaseH_sf"/>
</dbReference>
<dbReference type="InterPro" id="IPR012337">
    <property type="entry name" value="RNaseH-like_sf"/>
</dbReference>
<dbReference type="AlphaFoldDB" id="A0A200R2G0"/>
<reference evidence="3 4" key="1">
    <citation type="journal article" date="2017" name="Mol. Plant">
        <title>The Genome of Medicinal Plant Macleaya cordata Provides New Insights into Benzylisoquinoline Alkaloids Metabolism.</title>
        <authorList>
            <person name="Liu X."/>
            <person name="Liu Y."/>
            <person name="Huang P."/>
            <person name="Ma Y."/>
            <person name="Qing Z."/>
            <person name="Tang Q."/>
            <person name="Cao H."/>
            <person name="Cheng P."/>
            <person name="Zheng Y."/>
            <person name="Yuan Z."/>
            <person name="Zhou Y."/>
            <person name="Liu J."/>
            <person name="Tang Z."/>
            <person name="Zhuo Y."/>
            <person name="Zhang Y."/>
            <person name="Yu L."/>
            <person name="Huang J."/>
            <person name="Yang P."/>
            <person name="Peng Q."/>
            <person name="Zhang J."/>
            <person name="Jiang W."/>
            <person name="Zhang Z."/>
            <person name="Lin K."/>
            <person name="Ro D.K."/>
            <person name="Chen X."/>
            <person name="Xiong X."/>
            <person name="Shang Y."/>
            <person name="Huang S."/>
            <person name="Zeng J."/>
        </authorList>
    </citation>
    <scope>NUCLEOTIDE SEQUENCE [LARGE SCALE GENOMIC DNA]</scope>
    <source>
        <strain evidence="4">cv. BLH2017</strain>
        <tissue evidence="3">Root</tissue>
    </source>
</reference>
<keyword evidence="4" id="KW-1185">Reference proteome</keyword>
<proteinExistence type="predicted"/>
<feature type="compositionally biased region" description="Low complexity" evidence="1">
    <location>
        <begin position="11"/>
        <end position="21"/>
    </location>
</feature>
<dbReference type="Gene3D" id="3.30.420.10">
    <property type="entry name" value="Ribonuclease H-like superfamily/Ribonuclease H"/>
    <property type="match status" value="1"/>
</dbReference>
<dbReference type="InterPro" id="IPR036691">
    <property type="entry name" value="Endo/exonu/phosph_ase_sf"/>
</dbReference>
<dbReference type="InterPro" id="IPR044730">
    <property type="entry name" value="RNase_H-like_dom_plant"/>
</dbReference>
<dbReference type="CDD" id="cd06222">
    <property type="entry name" value="RNase_H_like"/>
    <property type="match status" value="1"/>
</dbReference>
<feature type="region of interest" description="Disordered" evidence="1">
    <location>
        <begin position="1"/>
        <end position="21"/>
    </location>
</feature>
<dbReference type="SUPFAM" id="SSF56219">
    <property type="entry name" value="DNase I-like"/>
    <property type="match status" value="1"/>
</dbReference>
<name>A0A200R2G0_MACCD</name>
<dbReference type="InterPro" id="IPR002156">
    <property type="entry name" value="RNaseH_domain"/>
</dbReference>
<gene>
    <name evidence="3" type="ORF">BVC80_7061g3</name>
</gene>
<dbReference type="GO" id="GO:0003676">
    <property type="term" value="F:nucleic acid binding"/>
    <property type="evidence" value="ECO:0007669"/>
    <property type="project" value="InterPro"/>
</dbReference>
<dbReference type="OMA" id="ITEIWHT"/>
<dbReference type="InterPro" id="IPR053151">
    <property type="entry name" value="RNase_H-like"/>
</dbReference>
<dbReference type="SUPFAM" id="SSF53098">
    <property type="entry name" value="Ribonuclease H-like"/>
    <property type="match status" value="1"/>
</dbReference>
<evidence type="ECO:0000313" key="3">
    <source>
        <dbReference type="EMBL" id="OVA16858.1"/>
    </source>
</evidence>
<dbReference type="Proteomes" id="UP000195402">
    <property type="component" value="Unassembled WGS sequence"/>
</dbReference>
<dbReference type="InParanoid" id="A0A200R2G0"/>
<dbReference type="PANTHER" id="PTHR47723:SF19">
    <property type="entry name" value="POLYNUCLEOTIDYL TRANSFERASE, RIBONUCLEASE H-LIKE SUPERFAMILY PROTEIN"/>
    <property type="match status" value="1"/>
</dbReference>
<evidence type="ECO:0000313" key="4">
    <source>
        <dbReference type="Proteomes" id="UP000195402"/>
    </source>
</evidence>